<feature type="domain" description="RsbT co-antagonist protein RsbRD N-terminal" evidence="2">
    <location>
        <begin position="23"/>
        <end position="162"/>
    </location>
</feature>
<name>A0A7D6ZWR2_9NOCA</name>
<dbReference type="Proteomes" id="UP000515512">
    <property type="component" value="Chromosome"/>
</dbReference>
<dbReference type="InterPro" id="IPR042070">
    <property type="entry name" value="PucR_C-HTH_sf"/>
</dbReference>
<organism evidence="3 4">
    <name type="scientific">Nocardia huaxiensis</name>
    <dbReference type="NCBI Taxonomy" id="2755382"/>
    <lineage>
        <taxon>Bacteria</taxon>
        <taxon>Bacillati</taxon>
        <taxon>Actinomycetota</taxon>
        <taxon>Actinomycetes</taxon>
        <taxon>Mycobacteriales</taxon>
        <taxon>Nocardiaceae</taxon>
        <taxon>Nocardia</taxon>
    </lineage>
</organism>
<sequence>MLDPVTSLGPDSTVLARFVDRLPDLADEVMAAAIRAVPGGEELPEDHFADVVPALLGGALAILGAITERRAFSTDEVAEFITPVVESHAEDRIPMTALIAALFSSVRYLWAQVTATAEPHELPQIVEFGDRLLEVLGHITITTSEVHSDVEQSIYTIEREARRALCTALLRGAPAEELAARADIALEERYDVLAFQLRTESLDGPAGTIVARRRIRQFQHAVDMIAGTTTLNTFDGSTGTALLPNRSHPEDPGRDSALERLVSALSELFGVDVCVAECHGIDRQRLPQIAQETTDLAELARLLGRPSGVYRLDDLLLEYQLTRPGSARDRLSERITPLLQFPYLIETLDAHIRHGSDRRSAAVAIHVHPNTFSYRLRRIAELTGLDPSDPNESRLLAAALTVHRLYPAPEAPESGDAV</sequence>
<dbReference type="Pfam" id="PF14361">
    <property type="entry name" value="RsbRD_N"/>
    <property type="match status" value="1"/>
</dbReference>
<dbReference type="AlphaFoldDB" id="A0A7D6ZWR2"/>
<dbReference type="RefSeq" id="WP_181581647.1">
    <property type="nucleotide sequence ID" value="NZ_CP059399.1"/>
</dbReference>
<dbReference type="Pfam" id="PF13556">
    <property type="entry name" value="HTH_30"/>
    <property type="match status" value="1"/>
</dbReference>
<reference evidence="3 4" key="1">
    <citation type="submission" date="2020-07" db="EMBL/GenBank/DDBJ databases">
        <authorList>
            <person name="Zhuang K."/>
            <person name="Ran Y."/>
        </authorList>
    </citation>
    <scope>NUCLEOTIDE SEQUENCE [LARGE SCALE GENOMIC DNA]</scope>
    <source>
        <strain evidence="3 4">WCH-YHL-001</strain>
    </source>
</reference>
<evidence type="ECO:0000259" key="1">
    <source>
        <dbReference type="Pfam" id="PF13556"/>
    </source>
</evidence>
<evidence type="ECO:0000313" key="3">
    <source>
        <dbReference type="EMBL" id="QLY30449.1"/>
    </source>
</evidence>
<dbReference type="EMBL" id="CP059399">
    <property type="protein sequence ID" value="QLY30449.1"/>
    <property type="molecule type" value="Genomic_DNA"/>
</dbReference>
<evidence type="ECO:0000259" key="2">
    <source>
        <dbReference type="Pfam" id="PF14361"/>
    </source>
</evidence>
<dbReference type="KEGG" id="nhu:H0264_35930"/>
<proteinExistence type="predicted"/>
<dbReference type="InterPro" id="IPR025751">
    <property type="entry name" value="RsbRD_N_dom"/>
</dbReference>
<feature type="domain" description="PucR C-terminal helix-turn-helix" evidence="1">
    <location>
        <begin position="344"/>
        <end position="401"/>
    </location>
</feature>
<dbReference type="InterPro" id="IPR051448">
    <property type="entry name" value="CdaR-like_regulators"/>
</dbReference>
<dbReference type="InterPro" id="IPR025736">
    <property type="entry name" value="PucR_C-HTH_dom"/>
</dbReference>
<dbReference type="PANTHER" id="PTHR33744">
    <property type="entry name" value="CARBOHYDRATE DIACID REGULATOR"/>
    <property type="match status" value="1"/>
</dbReference>
<dbReference type="PANTHER" id="PTHR33744:SF7">
    <property type="entry name" value="PUCR FAMILY TRANSCRIPTIONAL REGULATOR"/>
    <property type="match status" value="1"/>
</dbReference>
<protein>
    <submittedName>
        <fullName evidence="3">Helix-turn-helix domain-containing protein</fullName>
    </submittedName>
</protein>
<gene>
    <name evidence="3" type="ORF">H0264_35930</name>
</gene>
<accession>A0A7D6ZWR2</accession>
<keyword evidence="4" id="KW-1185">Reference proteome</keyword>
<dbReference type="Gene3D" id="1.10.10.2840">
    <property type="entry name" value="PucR C-terminal helix-turn-helix domain"/>
    <property type="match status" value="1"/>
</dbReference>
<evidence type="ECO:0000313" key="4">
    <source>
        <dbReference type="Proteomes" id="UP000515512"/>
    </source>
</evidence>